<evidence type="ECO:0000256" key="9">
    <source>
        <dbReference type="ARBA" id="ARBA00023141"/>
    </source>
</evidence>
<dbReference type="EMBL" id="AP013035">
    <property type="protein sequence ID" value="BAT70954.1"/>
    <property type="molecule type" value="Genomic_DNA"/>
</dbReference>
<accession>A0A0S3QRJ6</accession>
<dbReference type="STRING" id="1298851.TST_0144"/>
<dbReference type="GO" id="GO:0004107">
    <property type="term" value="F:chorismate synthase activity"/>
    <property type="evidence" value="ECO:0007669"/>
    <property type="project" value="UniProtKB-UniRule"/>
</dbReference>
<dbReference type="NCBIfam" id="NF003793">
    <property type="entry name" value="PRK05382.1"/>
    <property type="match status" value="1"/>
</dbReference>
<feature type="binding site" evidence="11">
    <location>
        <begin position="303"/>
        <end position="307"/>
    </location>
    <ligand>
        <name>FMN</name>
        <dbReference type="ChEBI" id="CHEBI:58210"/>
    </ligand>
</feature>
<feature type="binding site" evidence="11">
    <location>
        <position position="329"/>
    </location>
    <ligand>
        <name>FMN</name>
        <dbReference type="ChEBI" id="CHEBI:58210"/>
    </ligand>
</feature>
<dbReference type="GO" id="GO:0010181">
    <property type="term" value="F:FMN binding"/>
    <property type="evidence" value="ECO:0007669"/>
    <property type="project" value="TreeGrafter"/>
</dbReference>
<evidence type="ECO:0000256" key="6">
    <source>
        <dbReference type="ARBA" id="ARBA00022643"/>
    </source>
</evidence>
<dbReference type="GO" id="GO:0009423">
    <property type="term" value="P:chorismate biosynthetic process"/>
    <property type="evidence" value="ECO:0007669"/>
    <property type="project" value="UniProtKB-UniRule"/>
</dbReference>
<evidence type="ECO:0000256" key="11">
    <source>
        <dbReference type="HAMAP-Rule" id="MF_00300"/>
    </source>
</evidence>
<dbReference type="FunFam" id="3.60.150.10:FF:000002">
    <property type="entry name" value="Chorismate synthase"/>
    <property type="match status" value="1"/>
</dbReference>
<comment type="pathway">
    <text evidence="1 11">Metabolic intermediate biosynthesis; chorismate biosynthesis; chorismate from D-erythrose 4-phosphate and phosphoenolpyruvate: step 7/7.</text>
</comment>
<feature type="binding site" evidence="11">
    <location>
        <position position="40"/>
    </location>
    <ligand>
        <name>NADP(+)</name>
        <dbReference type="ChEBI" id="CHEBI:58349"/>
    </ligand>
</feature>
<sequence>MLCFYTAGESHGKVVLAFLEGIPSNLIVDLDFINSELVRRQMGYGRGGRMKIERDKVEVLSGVYRGKTTGAPIVLAVWNRDWENWKEVMDPFQYTREKFFFVPRPGHADLPALLKYQYDEMRPAIERSSARETAGRVAAGAVCKLLLKEFGVEIASATLSIGKVRVGKEFTFEELKRADESPVRCPDDLVTGKMMGEIDKAKSNGDTVGGVFEVRARGVVPGLGSHVQWDLRLDGLLAQAMMSIQGIKSVSIGCGWDCWDRYGTEFHDEIVWQNGVKRKTNNAGGIEGGISNGEEIVVRCFMKPIPTLMKPLGSFDIRTKEKVQAGVERSDACAVPAAAIVAEAMMAFVLAKAYSDKFGGDSLQDMKASYEKYVARLKAF</sequence>
<dbReference type="InterPro" id="IPR020541">
    <property type="entry name" value="Chorismate_synthase_CS"/>
</dbReference>
<keyword evidence="10 11" id="KW-0456">Lyase</keyword>
<dbReference type="PANTHER" id="PTHR21085">
    <property type="entry name" value="CHORISMATE SYNTHASE"/>
    <property type="match status" value="1"/>
</dbReference>
<dbReference type="UniPathway" id="UPA00053">
    <property type="reaction ID" value="UER00090"/>
</dbReference>
<gene>
    <name evidence="11 12" type="primary">aroC</name>
    <name evidence="12" type="ORF">TST_0144</name>
</gene>
<dbReference type="KEGG" id="ttk:TST_0144"/>
<keyword evidence="9 11" id="KW-0057">Aromatic amino acid biosynthesis</keyword>
<comment type="catalytic activity">
    <reaction evidence="11">
        <text>5-O-(1-carboxyvinyl)-3-phosphoshikimate = chorismate + phosphate</text>
        <dbReference type="Rhea" id="RHEA:21020"/>
        <dbReference type="ChEBI" id="CHEBI:29748"/>
        <dbReference type="ChEBI" id="CHEBI:43474"/>
        <dbReference type="ChEBI" id="CHEBI:57701"/>
        <dbReference type="EC" id="4.2.3.5"/>
    </reaction>
</comment>
<evidence type="ECO:0000256" key="4">
    <source>
        <dbReference type="ARBA" id="ARBA00022605"/>
    </source>
</evidence>
<keyword evidence="7 11" id="KW-0274">FAD</keyword>
<evidence type="ECO:0000313" key="12">
    <source>
        <dbReference type="EMBL" id="BAT70954.1"/>
    </source>
</evidence>
<dbReference type="EC" id="4.2.3.5" evidence="3 11"/>
<dbReference type="PIRSF" id="PIRSF001456">
    <property type="entry name" value="Chorismate_synth"/>
    <property type="match status" value="1"/>
</dbReference>
<feature type="binding site" evidence="11">
    <location>
        <begin position="245"/>
        <end position="246"/>
    </location>
    <ligand>
        <name>FMN</name>
        <dbReference type="ChEBI" id="CHEBI:58210"/>
    </ligand>
</feature>
<evidence type="ECO:0000313" key="13">
    <source>
        <dbReference type="Proteomes" id="UP000063234"/>
    </source>
</evidence>
<evidence type="ECO:0000256" key="1">
    <source>
        <dbReference type="ARBA" id="ARBA00005044"/>
    </source>
</evidence>
<keyword evidence="8 11" id="KW-0521">NADP</keyword>
<dbReference type="GO" id="GO:0008652">
    <property type="term" value="P:amino acid biosynthetic process"/>
    <property type="evidence" value="ECO:0007669"/>
    <property type="project" value="UniProtKB-KW"/>
</dbReference>
<comment type="function">
    <text evidence="11">Catalyzes the anti-1,4-elimination of the C-3 phosphate and the C-6 proR hydrogen from 5-enolpyruvylshikimate-3-phosphate (EPSP) to yield chorismate, which is the branch point compound that serves as the starting substrate for the three terminal pathways of aromatic amino acid biosynthesis. This reaction introduces a second double bond into the aromatic ring system.</text>
</comment>
<keyword evidence="13" id="KW-1185">Reference proteome</keyword>
<feature type="binding site" evidence="11">
    <location>
        <begin position="127"/>
        <end position="129"/>
    </location>
    <ligand>
        <name>FMN</name>
        <dbReference type="ChEBI" id="CHEBI:58210"/>
    </ligand>
</feature>
<evidence type="ECO:0000256" key="5">
    <source>
        <dbReference type="ARBA" id="ARBA00022630"/>
    </source>
</evidence>
<comment type="similarity">
    <text evidence="2 11">Belongs to the chorismate synthase family.</text>
</comment>
<keyword evidence="6 11" id="KW-0288">FMN</keyword>
<proteinExistence type="inferred from homology"/>
<name>A0A0S3QRJ6_THET7</name>
<dbReference type="HAMAP" id="MF_00300">
    <property type="entry name" value="Chorismate_synth"/>
    <property type="match status" value="1"/>
</dbReference>
<dbReference type="Pfam" id="PF01264">
    <property type="entry name" value="Chorismate_synt"/>
    <property type="match status" value="1"/>
</dbReference>
<evidence type="ECO:0000256" key="10">
    <source>
        <dbReference type="ARBA" id="ARBA00023239"/>
    </source>
</evidence>
<organism evidence="12 13">
    <name type="scientific">Thermosulfidibacter takaii (strain DSM 17441 / JCM 13301 / NBRC 103674 / ABI70S6)</name>
    <dbReference type="NCBI Taxonomy" id="1298851"/>
    <lineage>
        <taxon>Bacteria</taxon>
        <taxon>Pseudomonadati</taxon>
        <taxon>Thermosulfidibacterota</taxon>
        <taxon>Thermosulfidibacteria</taxon>
        <taxon>Thermosulfidibacterales</taxon>
        <taxon>Thermosulfidibacteraceae</taxon>
    </lineage>
</organism>
<dbReference type="InterPro" id="IPR000453">
    <property type="entry name" value="Chorismate_synth"/>
</dbReference>
<dbReference type="GO" id="GO:0009073">
    <property type="term" value="P:aromatic amino acid family biosynthetic process"/>
    <property type="evidence" value="ECO:0007669"/>
    <property type="project" value="UniProtKB-KW"/>
</dbReference>
<dbReference type="PROSITE" id="PS00788">
    <property type="entry name" value="CHORISMATE_SYNTHASE_2"/>
    <property type="match status" value="1"/>
</dbReference>
<evidence type="ECO:0000256" key="3">
    <source>
        <dbReference type="ARBA" id="ARBA00013036"/>
    </source>
</evidence>
<dbReference type="PANTHER" id="PTHR21085:SF0">
    <property type="entry name" value="CHORISMATE SYNTHASE"/>
    <property type="match status" value="1"/>
</dbReference>
<dbReference type="Gene3D" id="3.60.150.10">
    <property type="entry name" value="Chorismate synthase AroC"/>
    <property type="match status" value="1"/>
</dbReference>
<dbReference type="PATRIC" id="fig|1298851.3.peg.147"/>
<evidence type="ECO:0000256" key="7">
    <source>
        <dbReference type="ARBA" id="ARBA00022827"/>
    </source>
</evidence>
<evidence type="ECO:0000256" key="2">
    <source>
        <dbReference type="ARBA" id="ARBA00008014"/>
    </source>
</evidence>
<protein>
    <recommendedName>
        <fullName evidence="3 11">Chorismate synthase</fullName>
        <shortName evidence="11">CS</shortName>
        <ecNumber evidence="3 11">4.2.3.5</ecNumber>
    </recommendedName>
    <alternativeName>
        <fullName evidence="11">5-enolpyruvylshikimate-3-phosphate phospholyase</fullName>
    </alternativeName>
</protein>
<evidence type="ECO:0000256" key="8">
    <source>
        <dbReference type="ARBA" id="ARBA00022857"/>
    </source>
</evidence>
<feature type="binding site" evidence="11">
    <location>
        <position position="288"/>
    </location>
    <ligand>
        <name>FMN</name>
        <dbReference type="ChEBI" id="CHEBI:58210"/>
    </ligand>
</feature>
<dbReference type="SUPFAM" id="SSF103263">
    <property type="entry name" value="Chorismate synthase, AroC"/>
    <property type="match status" value="1"/>
</dbReference>
<comment type="cofactor">
    <cofactor evidence="11">
        <name>FMNH2</name>
        <dbReference type="ChEBI" id="CHEBI:57618"/>
    </cofactor>
    <text evidence="11">Reduced FMN (FMNH(2)).</text>
</comment>
<dbReference type="NCBIfam" id="TIGR00033">
    <property type="entry name" value="aroC"/>
    <property type="match status" value="1"/>
</dbReference>
<dbReference type="InterPro" id="IPR035904">
    <property type="entry name" value="Chorismate_synth_AroC_sf"/>
</dbReference>
<dbReference type="AlphaFoldDB" id="A0A0S3QRJ6"/>
<dbReference type="Proteomes" id="UP000063234">
    <property type="component" value="Chromosome"/>
</dbReference>
<keyword evidence="5 11" id="KW-0285">Flavoprotein</keyword>
<feature type="binding site" evidence="11">
    <location>
        <position position="46"/>
    </location>
    <ligand>
        <name>NADP(+)</name>
        <dbReference type="ChEBI" id="CHEBI:58349"/>
    </ligand>
</feature>
<keyword evidence="4 11" id="KW-0028">Amino-acid biosynthesis</keyword>
<dbReference type="GO" id="GO:0005829">
    <property type="term" value="C:cytosol"/>
    <property type="evidence" value="ECO:0007669"/>
    <property type="project" value="TreeGrafter"/>
</dbReference>
<comment type="subunit">
    <text evidence="11">Homotetramer.</text>
</comment>
<dbReference type="RefSeq" id="WP_173636506.1">
    <property type="nucleotide sequence ID" value="NZ_AP013035.1"/>
</dbReference>
<dbReference type="CDD" id="cd07304">
    <property type="entry name" value="Chorismate_synthase"/>
    <property type="match status" value="1"/>
</dbReference>
<reference evidence="13" key="1">
    <citation type="journal article" date="2018" name="Science">
        <title>A primordial and reversible TCA cycle in a facultatively chemolithoautotrophic thermophile.</title>
        <authorList>
            <person name="Nunoura T."/>
            <person name="Chikaraishi Y."/>
            <person name="Izaki R."/>
            <person name="Suwa T."/>
            <person name="Sato T."/>
            <person name="Harada T."/>
            <person name="Mori K."/>
            <person name="Kato Y."/>
            <person name="Miyazaki M."/>
            <person name="Shimamura S."/>
            <person name="Yanagawa K."/>
            <person name="Shuto A."/>
            <person name="Ohkouchi N."/>
            <person name="Fujita N."/>
            <person name="Takaki Y."/>
            <person name="Atomi H."/>
            <person name="Takai K."/>
        </authorList>
    </citation>
    <scope>NUCLEOTIDE SEQUENCE [LARGE SCALE GENOMIC DNA]</scope>
    <source>
        <strain evidence="13">DSM 17441 / JCM 13301 / NBRC 103674 / ABI70S6</strain>
    </source>
</reference>